<keyword evidence="1" id="KW-1133">Transmembrane helix</keyword>
<evidence type="ECO:0000313" key="3">
    <source>
        <dbReference type="Proteomes" id="UP001221757"/>
    </source>
</evidence>
<keyword evidence="3" id="KW-1185">Reference proteome</keyword>
<gene>
    <name evidence="2" type="ORF">B0H17DRAFT_1137830</name>
</gene>
<comment type="caution">
    <text evidence="2">The sequence shown here is derived from an EMBL/GenBank/DDBJ whole genome shotgun (WGS) entry which is preliminary data.</text>
</comment>
<protein>
    <submittedName>
        <fullName evidence="2">Uncharacterized protein</fullName>
    </submittedName>
</protein>
<feature type="transmembrane region" description="Helical" evidence="1">
    <location>
        <begin position="37"/>
        <end position="56"/>
    </location>
</feature>
<name>A0AAD7D889_MYCRO</name>
<dbReference type="EMBL" id="JARKIE010000109">
    <property type="protein sequence ID" value="KAJ7683341.1"/>
    <property type="molecule type" value="Genomic_DNA"/>
</dbReference>
<sequence>MVTTFNALSLVGLVLLAIVFLTAVLSPSVKRVSTWYTYMLAWMVFSVTPFLVVGHQTSLDPPPAFTPCLVDSALMYASRPFAGLATLSLILHLYLIISSRLKQGDVHPHYVFGLGIQNSYQVELEPGGFYCHLANPLPAIVGAAFVGFATSVALLVEGEYIVRACSESAFIDPASHEQCHEHPVSLSIIIRVSVFAILPIIGLGLSFTTYVPRFVDQIFPIYNFLLALLPAAAALIFGSQMDLLRVWMFWRTSHSELKLSSGLTASTSSSVP</sequence>
<keyword evidence="1" id="KW-0472">Membrane</keyword>
<organism evidence="2 3">
    <name type="scientific">Mycena rosella</name>
    <name type="common">Pink bonnet</name>
    <name type="synonym">Agaricus rosellus</name>
    <dbReference type="NCBI Taxonomy" id="1033263"/>
    <lineage>
        <taxon>Eukaryota</taxon>
        <taxon>Fungi</taxon>
        <taxon>Dikarya</taxon>
        <taxon>Basidiomycota</taxon>
        <taxon>Agaricomycotina</taxon>
        <taxon>Agaricomycetes</taxon>
        <taxon>Agaricomycetidae</taxon>
        <taxon>Agaricales</taxon>
        <taxon>Marasmiineae</taxon>
        <taxon>Mycenaceae</taxon>
        <taxon>Mycena</taxon>
    </lineage>
</organism>
<accession>A0AAD7D889</accession>
<proteinExistence type="predicted"/>
<dbReference type="Proteomes" id="UP001221757">
    <property type="component" value="Unassembled WGS sequence"/>
</dbReference>
<feature type="transmembrane region" description="Helical" evidence="1">
    <location>
        <begin position="76"/>
        <end position="97"/>
    </location>
</feature>
<feature type="transmembrane region" description="Helical" evidence="1">
    <location>
        <begin position="188"/>
        <end position="207"/>
    </location>
</feature>
<feature type="transmembrane region" description="Helical" evidence="1">
    <location>
        <begin position="219"/>
        <end position="238"/>
    </location>
</feature>
<evidence type="ECO:0000313" key="2">
    <source>
        <dbReference type="EMBL" id="KAJ7683341.1"/>
    </source>
</evidence>
<keyword evidence="1" id="KW-0812">Transmembrane</keyword>
<dbReference type="AlphaFoldDB" id="A0AAD7D889"/>
<reference evidence="2" key="1">
    <citation type="submission" date="2023-03" db="EMBL/GenBank/DDBJ databases">
        <title>Massive genome expansion in bonnet fungi (Mycena s.s.) driven by repeated elements and novel gene families across ecological guilds.</title>
        <authorList>
            <consortium name="Lawrence Berkeley National Laboratory"/>
            <person name="Harder C.B."/>
            <person name="Miyauchi S."/>
            <person name="Viragh M."/>
            <person name="Kuo A."/>
            <person name="Thoen E."/>
            <person name="Andreopoulos B."/>
            <person name="Lu D."/>
            <person name="Skrede I."/>
            <person name="Drula E."/>
            <person name="Henrissat B."/>
            <person name="Morin E."/>
            <person name="Kohler A."/>
            <person name="Barry K."/>
            <person name="LaButti K."/>
            <person name="Morin E."/>
            <person name="Salamov A."/>
            <person name="Lipzen A."/>
            <person name="Mereny Z."/>
            <person name="Hegedus B."/>
            <person name="Baldrian P."/>
            <person name="Stursova M."/>
            <person name="Weitz H."/>
            <person name="Taylor A."/>
            <person name="Grigoriev I.V."/>
            <person name="Nagy L.G."/>
            <person name="Martin F."/>
            <person name="Kauserud H."/>
        </authorList>
    </citation>
    <scope>NUCLEOTIDE SEQUENCE</scope>
    <source>
        <strain evidence="2">CBHHK067</strain>
    </source>
</reference>
<evidence type="ECO:0000256" key="1">
    <source>
        <dbReference type="SAM" id="Phobius"/>
    </source>
</evidence>
<feature type="transmembrane region" description="Helical" evidence="1">
    <location>
        <begin position="6"/>
        <end position="25"/>
    </location>
</feature>